<keyword evidence="3" id="KW-1185">Reference proteome</keyword>
<reference evidence="2 3" key="1">
    <citation type="submission" date="2020-08" db="EMBL/GenBank/DDBJ databases">
        <title>Genomic Encyclopedia of Type Strains, Phase IV (KMG-IV): sequencing the most valuable type-strain genomes for metagenomic binning, comparative biology and taxonomic classification.</title>
        <authorList>
            <person name="Goeker M."/>
        </authorList>
    </citation>
    <scope>NUCLEOTIDE SEQUENCE [LARGE SCALE GENOMIC DNA]</scope>
    <source>
        <strain evidence="2 3">DSM 29007</strain>
    </source>
</reference>
<name>A0A841H4R6_9BACT</name>
<organism evidence="2 3">
    <name type="scientific">Longimicrobium terrae</name>
    <dbReference type="NCBI Taxonomy" id="1639882"/>
    <lineage>
        <taxon>Bacteria</taxon>
        <taxon>Pseudomonadati</taxon>
        <taxon>Gemmatimonadota</taxon>
        <taxon>Longimicrobiia</taxon>
        <taxon>Longimicrobiales</taxon>
        <taxon>Longimicrobiaceae</taxon>
        <taxon>Longimicrobium</taxon>
    </lineage>
</organism>
<dbReference type="AlphaFoldDB" id="A0A841H4R6"/>
<proteinExistence type="predicted"/>
<gene>
    <name evidence="2" type="ORF">HNQ61_004788</name>
</gene>
<evidence type="ECO:0000256" key="1">
    <source>
        <dbReference type="SAM" id="MobiDB-lite"/>
    </source>
</evidence>
<feature type="region of interest" description="Disordered" evidence="1">
    <location>
        <begin position="126"/>
        <end position="164"/>
    </location>
</feature>
<sequence>MNIQRPQTSVDRLRDAVSLRVQATSLRSVARQVGMSPSGLDKFLSGGTPYAKSRRKLFDWLQRERSNLPSGLAVDGMAAALGSLVRDLAPERREPALYALIDTLRGLYSTHAESCPPWLSELARGTEEGTAFDAGDVPRTAAVGGPEAEDEAGDEADDPVRAGG</sequence>
<comment type="caution">
    <text evidence="2">The sequence shown here is derived from an EMBL/GenBank/DDBJ whole genome shotgun (WGS) entry which is preliminary data.</text>
</comment>
<evidence type="ECO:0000313" key="2">
    <source>
        <dbReference type="EMBL" id="MBB6073121.1"/>
    </source>
</evidence>
<evidence type="ECO:0000313" key="3">
    <source>
        <dbReference type="Proteomes" id="UP000582837"/>
    </source>
</evidence>
<dbReference type="RefSeq" id="WP_170035107.1">
    <property type="nucleotide sequence ID" value="NZ_JABDTL010000001.1"/>
</dbReference>
<protein>
    <submittedName>
        <fullName evidence="2">Uncharacterized protein</fullName>
    </submittedName>
</protein>
<dbReference type="EMBL" id="JACHIA010000021">
    <property type="protein sequence ID" value="MBB6073121.1"/>
    <property type="molecule type" value="Genomic_DNA"/>
</dbReference>
<feature type="compositionally biased region" description="Acidic residues" evidence="1">
    <location>
        <begin position="147"/>
        <end position="157"/>
    </location>
</feature>
<accession>A0A841H4R6</accession>
<dbReference type="Proteomes" id="UP000582837">
    <property type="component" value="Unassembled WGS sequence"/>
</dbReference>